<keyword evidence="2" id="KW-1185">Reference proteome</keyword>
<name>A0ABQ1UID0_9FLAO</name>
<protein>
    <recommendedName>
        <fullName evidence="3">Lipoprotein</fullName>
    </recommendedName>
</protein>
<dbReference type="RefSeq" id="WP_163395040.1">
    <property type="nucleotide sequence ID" value="NZ_BMKP01000006.1"/>
</dbReference>
<accession>A0ABQ1UID0</accession>
<gene>
    <name evidence="1" type="ORF">GCM10011518_28230</name>
</gene>
<comment type="caution">
    <text evidence="1">The sequence shown here is derived from an EMBL/GenBank/DDBJ whole genome shotgun (WGS) entry which is preliminary data.</text>
</comment>
<proteinExistence type="predicted"/>
<evidence type="ECO:0000313" key="2">
    <source>
        <dbReference type="Proteomes" id="UP000655016"/>
    </source>
</evidence>
<evidence type="ECO:0008006" key="3">
    <source>
        <dbReference type="Google" id="ProtNLM"/>
    </source>
</evidence>
<sequence length="325" mass="35748">MKKYACLLLFALLLNGCDDGDLTVETFDFDNPDIKIENCTDTYELLYKLKNQESLLLQMPEDKLENVAGEQTFDIDNINYRLVYRTYDGTVAKTNICDAIRPSLPNVTDEWYAKNGTIVIVTKAKYGPPNTTENSTRIVGYTHSISFKNLTYSKPAGKQVGPDFVFGDIDTTVDGLDLTFDESADLCTSTTNGKVVYNFDDVTSLMINNIDPALIANETTPSGTPRTGLISPTQNRVVYNVYNGFIPTDYFCKTPIPSSPAITQTWTGLDGVAGQTGIIEVTTTSVGPGVFKHVIILRDVILDNGNVNFKLGNSFLLGELFTTSN</sequence>
<organism evidence="1 2">
    <name type="scientific">Flavobacterium limi</name>
    <dbReference type="NCBI Taxonomy" id="2045105"/>
    <lineage>
        <taxon>Bacteria</taxon>
        <taxon>Pseudomonadati</taxon>
        <taxon>Bacteroidota</taxon>
        <taxon>Flavobacteriia</taxon>
        <taxon>Flavobacteriales</taxon>
        <taxon>Flavobacteriaceae</taxon>
        <taxon>Flavobacterium</taxon>
    </lineage>
</organism>
<reference evidence="2" key="1">
    <citation type="journal article" date="2019" name="Int. J. Syst. Evol. Microbiol.">
        <title>The Global Catalogue of Microorganisms (GCM) 10K type strain sequencing project: providing services to taxonomists for standard genome sequencing and annotation.</title>
        <authorList>
            <consortium name="The Broad Institute Genomics Platform"/>
            <consortium name="The Broad Institute Genome Sequencing Center for Infectious Disease"/>
            <person name="Wu L."/>
            <person name="Ma J."/>
        </authorList>
    </citation>
    <scope>NUCLEOTIDE SEQUENCE [LARGE SCALE GENOMIC DNA]</scope>
    <source>
        <strain evidence="2">CGMCC 1.16060</strain>
    </source>
</reference>
<dbReference type="EMBL" id="BMKP01000006">
    <property type="protein sequence ID" value="GGF17175.1"/>
    <property type="molecule type" value="Genomic_DNA"/>
</dbReference>
<dbReference type="Proteomes" id="UP000655016">
    <property type="component" value="Unassembled WGS sequence"/>
</dbReference>
<evidence type="ECO:0000313" key="1">
    <source>
        <dbReference type="EMBL" id="GGF17175.1"/>
    </source>
</evidence>